<dbReference type="EMBL" id="RYDJ01000282">
    <property type="protein sequence ID" value="RTY94160.1"/>
    <property type="molecule type" value="Genomic_DNA"/>
</dbReference>
<dbReference type="SUPFAM" id="SSF48452">
    <property type="entry name" value="TPR-like"/>
    <property type="match status" value="2"/>
</dbReference>
<keyword evidence="1" id="KW-0732">Signal</keyword>
<dbReference type="Gene3D" id="1.25.40.10">
    <property type="entry name" value="Tetratricopeptide repeat domain"/>
    <property type="match status" value="2"/>
</dbReference>
<organism evidence="2 3">
    <name type="scientific">Flavobacterium bomense</name>
    <dbReference type="NCBI Taxonomy" id="2497483"/>
    <lineage>
        <taxon>Bacteria</taxon>
        <taxon>Pseudomonadati</taxon>
        <taxon>Bacteroidota</taxon>
        <taxon>Flavobacteriia</taxon>
        <taxon>Flavobacteriales</taxon>
        <taxon>Flavobacteriaceae</taxon>
        <taxon>Flavobacterium</taxon>
    </lineage>
</organism>
<dbReference type="InterPro" id="IPR011990">
    <property type="entry name" value="TPR-like_helical_dom_sf"/>
</dbReference>
<gene>
    <name evidence="2" type="ORF">EKL98_17310</name>
</gene>
<accession>A0A432C379</accession>
<comment type="caution">
    <text evidence="2">The sequence shown here is derived from an EMBL/GenBank/DDBJ whole genome shotgun (WGS) entry which is preliminary data.</text>
</comment>
<evidence type="ECO:0000256" key="1">
    <source>
        <dbReference type="SAM" id="SignalP"/>
    </source>
</evidence>
<dbReference type="AlphaFoldDB" id="A0A432C379"/>
<evidence type="ECO:0000313" key="3">
    <source>
        <dbReference type="Proteomes" id="UP000280825"/>
    </source>
</evidence>
<protein>
    <submittedName>
        <fullName evidence="2">Tetratricopeptide repeat protein</fullName>
    </submittedName>
</protein>
<feature type="non-terminal residue" evidence="2">
    <location>
        <position position="231"/>
    </location>
</feature>
<evidence type="ECO:0000313" key="2">
    <source>
        <dbReference type="EMBL" id="RTY94160.1"/>
    </source>
</evidence>
<proteinExistence type="predicted"/>
<sequence length="231" mass="26778">MRKISWLFFLFLFIQSLSVSAQKSAIYTNDSKDFDKAILLYNENQYASAQLLFEKVKSATANEELKSDCFFYIANCAIRTNQSGADVLMEHFVTDYPTSRKQNQAYIGVAQFYFAQGNYPQALQWFDKVDEGNLSGNDRDKFNFQKGYSFFVSKNKKEATTYFNKVTNSAEYGSQAKYYLGFMAYEGDDYKQATKYFDEVSGEEKYKEKMSYYQADMNFKLGNFQKAIDLG</sequence>
<dbReference type="Proteomes" id="UP000280825">
    <property type="component" value="Unassembled WGS sequence"/>
</dbReference>
<name>A0A432C379_9FLAO</name>
<keyword evidence="3" id="KW-1185">Reference proteome</keyword>
<feature type="signal peptide" evidence="1">
    <location>
        <begin position="1"/>
        <end position="21"/>
    </location>
</feature>
<reference evidence="2 3" key="1">
    <citation type="submission" date="2018-12" db="EMBL/GenBank/DDBJ databases">
        <title>Flavobacterium sp. nov., isolated from glacier ice.</title>
        <authorList>
            <person name="Liu Q."/>
            <person name="Xin Y.-H."/>
        </authorList>
    </citation>
    <scope>NUCLEOTIDE SEQUENCE [LARGE SCALE GENOMIC DNA]</scope>
    <source>
        <strain evidence="2 3">RB1N8</strain>
    </source>
</reference>
<feature type="chain" id="PRO_5019249681" evidence="1">
    <location>
        <begin position="22"/>
        <end position="231"/>
    </location>
</feature>